<keyword evidence="2" id="KW-1185">Reference proteome</keyword>
<accession>A0ABP0L805</accession>
<dbReference type="Proteomes" id="UP001642484">
    <property type="component" value="Unassembled WGS sequence"/>
</dbReference>
<proteinExistence type="predicted"/>
<evidence type="ECO:0000313" key="1">
    <source>
        <dbReference type="EMBL" id="CAK9035291.1"/>
    </source>
</evidence>
<protein>
    <submittedName>
        <fullName evidence="1">Uncharacterized protein</fullName>
    </submittedName>
</protein>
<dbReference type="EMBL" id="CAXAMN010011447">
    <property type="protein sequence ID" value="CAK9035291.1"/>
    <property type="molecule type" value="Genomic_DNA"/>
</dbReference>
<organism evidence="1 2">
    <name type="scientific">Durusdinium trenchii</name>
    <dbReference type="NCBI Taxonomy" id="1381693"/>
    <lineage>
        <taxon>Eukaryota</taxon>
        <taxon>Sar</taxon>
        <taxon>Alveolata</taxon>
        <taxon>Dinophyceae</taxon>
        <taxon>Suessiales</taxon>
        <taxon>Symbiodiniaceae</taxon>
        <taxon>Durusdinium</taxon>
    </lineage>
</organism>
<sequence>MSCFLTARLTLPALRNGFRRKAVVENDEHCQAVNAWLNDFVIGRDFCPWAKPAQKRKHVRIVTSTGVDPEDVLEDLLDEAEALPEKSACRKGEKTTTLLVCPHVKEWEDYGPFRDFYEEDLEAGDTFVHEFNMKIIAFHPKFLKYGFSVEAGDRIAIARADGTSCSATVLDEEGGIHPDDEEELLSIRLDHGQDLLVRYSAIITKLGRTEQGEEVPANDGTGDAANLLSRAPRPTLHLLRMEDLQAASSASKAGTGPNIKQVLEANAERASSISLEYMADMLGEYG</sequence>
<gene>
    <name evidence="1" type="ORF">CCMP2556_LOCUS19837</name>
</gene>
<comment type="caution">
    <text evidence="1">The sequence shown here is derived from an EMBL/GenBank/DDBJ whole genome shotgun (WGS) entry which is preliminary data.</text>
</comment>
<dbReference type="InterPro" id="IPR009858">
    <property type="entry name" value="DUF1415"/>
</dbReference>
<name>A0ABP0L805_9DINO</name>
<reference evidence="1 2" key="1">
    <citation type="submission" date="2024-02" db="EMBL/GenBank/DDBJ databases">
        <authorList>
            <person name="Chen Y."/>
            <person name="Shah S."/>
            <person name="Dougan E. K."/>
            <person name="Thang M."/>
            <person name="Chan C."/>
        </authorList>
    </citation>
    <scope>NUCLEOTIDE SEQUENCE [LARGE SCALE GENOMIC DNA]</scope>
</reference>
<dbReference type="Pfam" id="PF07209">
    <property type="entry name" value="DUF1415"/>
    <property type="match status" value="1"/>
</dbReference>
<evidence type="ECO:0000313" key="2">
    <source>
        <dbReference type="Proteomes" id="UP001642484"/>
    </source>
</evidence>